<feature type="transmembrane region" description="Helical" evidence="9">
    <location>
        <begin position="96"/>
        <end position="117"/>
    </location>
</feature>
<feature type="transmembrane region" description="Helical" evidence="9">
    <location>
        <begin position="124"/>
        <end position="141"/>
    </location>
</feature>
<evidence type="ECO:0000256" key="11">
    <source>
        <dbReference type="RuleBase" id="RU004181"/>
    </source>
</evidence>
<dbReference type="PANTHER" id="PTHR33695:SF1">
    <property type="entry name" value="LIPOPROTEIN SIGNAL PEPTIDASE"/>
    <property type="match status" value="1"/>
</dbReference>
<evidence type="ECO:0000256" key="1">
    <source>
        <dbReference type="ARBA" id="ARBA00006139"/>
    </source>
</evidence>
<dbReference type="UniPathway" id="UPA00665"/>
<gene>
    <name evidence="9" type="primary">lspA</name>
    <name evidence="13" type="ORF">SAMN05660284_01996</name>
</gene>
<feature type="transmembrane region" description="Helical" evidence="9">
    <location>
        <begin position="161"/>
        <end position="184"/>
    </location>
</feature>
<dbReference type="InterPro" id="IPR001872">
    <property type="entry name" value="Peptidase_A8"/>
</dbReference>
<dbReference type="Pfam" id="PF01252">
    <property type="entry name" value="Peptidase_A8"/>
    <property type="match status" value="1"/>
</dbReference>
<proteinExistence type="inferred from homology"/>
<sequence length="213" mass="23067">MRLFNLLSCDQSGSGRGRGRGESDDCVTFTTFSSRPLVGIWLLLALTLVGLDQAIKYVIQVLISLNASIKITSFFNLAYVLNPGAAFSFLADAGGWQRYFFIGLGLAVSVLLAFTLWRGVRNRLETAAYISLIGGALGNVIDRLRIGAVVDYLDFHWSGWHWPAFNLADVFVIGGAGLLFLASLASQEGSSRRGVDKMPRRPLTGDQNGGSNS</sequence>
<keyword evidence="3 9" id="KW-0645">Protease</keyword>
<evidence type="ECO:0000313" key="13">
    <source>
        <dbReference type="EMBL" id="SFN66068.1"/>
    </source>
</evidence>
<dbReference type="AlphaFoldDB" id="A0A1I5AUE1"/>
<dbReference type="GO" id="GO:0004190">
    <property type="term" value="F:aspartic-type endopeptidase activity"/>
    <property type="evidence" value="ECO:0007669"/>
    <property type="project" value="UniProtKB-UniRule"/>
</dbReference>
<feature type="transmembrane region" description="Helical" evidence="9">
    <location>
        <begin position="38"/>
        <end position="59"/>
    </location>
</feature>
<feature type="region of interest" description="Disordered" evidence="12">
    <location>
        <begin position="191"/>
        <end position="213"/>
    </location>
</feature>
<comment type="catalytic activity">
    <reaction evidence="9 10">
        <text>Release of signal peptides from bacterial membrane prolipoproteins. Hydrolyzes -Xaa-Yaa-Zaa-|-(S,diacylglyceryl)Cys-, in which Xaa is hydrophobic (preferably Leu), and Yaa (Ala or Ser) and Zaa (Gly or Ala) have small, neutral side chains.</text>
        <dbReference type="EC" id="3.4.23.36"/>
    </reaction>
</comment>
<evidence type="ECO:0000313" key="14">
    <source>
        <dbReference type="Proteomes" id="UP000242869"/>
    </source>
</evidence>
<dbReference type="GO" id="GO:0005886">
    <property type="term" value="C:plasma membrane"/>
    <property type="evidence" value="ECO:0007669"/>
    <property type="project" value="UniProtKB-SubCell"/>
</dbReference>
<evidence type="ECO:0000256" key="6">
    <source>
        <dbReference type="ARBA" id="ARBA00022801"/>
    </source>
</evidence>
<comment type="function">
    <text evidence="9 10">This protein specifically catalyzes the removal of signal peptides from prolipoproteins.</text>
</comment>
<feature type="active site" evidence="9">
    <location>
        <position position="169"/>
    </location>
</feature>
<dbReference type="PANTHER" id="PTHR33695">
    <property type="entry name" value="LIPOPROTEIN SIGNAL PEPTIDASE"/>
    <property type="match status" value="1"/>
</dbReference>
<keyword evidence="7 9" id="KW-1133">Transmembrane helix</keyword>
<name>A0A1I5AUE1_9NEIS</name>
<comment type="pathway">
    <text evidence="9">Protein modification; lipoprotein biosynthesis (signal peptide cleavage).</text>
</comment>
<feature type="transmembrane region" description="Helical" evidence="9">
    <location>
        <begin position="71"/>
        <end position="90"/>
    </location>
</feature>
<evidence type="ECO:0000256" key="2">
    <source>
        <dbReference type="ARBA" id="ARBA00022475"/>
    </source>
</evidence>
<keyword evidence="8 9" id="KW-0472">Membrane</keyword>
<evidence type="ECO:0000256" key="9">
    <source>
        <dbReference type="HAMAP-Rule" id="MF_00161"/>
    </source>
</evidence>
<comment type="subcellular location">
    <subcellularLocation>
        <location evidence="9">Cell membrane</location>
        <topology evidence="9">Multi-pass membrane protein</topology>
    </subcellularLocation>
</comment>
<dbReference type="PRINTS" id="PR00781">
    <property type="entry name" value="LIPOSIGPTASE"/>
</dbReference>
<keyword evidence="2 9" id="KW-1003">Cell membrane</keyword>
<accession>A0A1I5AUE1</accession>
<dbReference type="STRING" id="83765.SAMN05660284_01996"/>
<protein>
    <recommendedName>
        <fullName evidence="9">Lipoprotein signal peptidase</fullName>
        <ecNumber evidence="9">3.4.23.36</ecNumber>
    </recommendedName>
    <alternativeName>
        <fullName evidence="9">Prolipoprotein signal peptidase</fullName>
    </alternativeName>
    <alternativeName>
        <fullName evidence="9">Signal peptidase II</fullName>
        <shortName evidence="9">SPase II</shortName>
    </alternativeName>
</protein>
<dbReference type="EC" id="3.4.23.36" evidence="9"/>
<evidence type="ECO:0000256" key="7">
    <source>
        <dbReference type="ARBA" id="ARBA00022989"/>
    </source>
</evidence>
<dbReference type="GO" id="GO:0006508">
    <property type="term" value="P:proteolysis"/>
    <property type="evidence" value="ECO:0007669"/>
    <property type="project" value="UniProtKB-KW"/>
</dbReference>
<evidence type="ECO:0000256" key="5">
    <source>
        <dbReference type="ARBA" id="ARBA00022750"/>
    </source>
</evidence>
<comment type="similarity">
    <text evidence="1 9 11">Belongs to the peptidase A8 family.</text>
</comment>
<dbReference type="EMBL" id="FOVE01000014">
    <property type="protein sequence ID" value="SFN66068.1"/>
    <property type="molecule type" value="Genomic_DNA"/>
</dbReference>
<keyword evidence="6 9" id="KW-0378">Hydrolase</keyword>
<organism evidence="13 14">
    <name type="scientific">Formivibrio citricus</name>
    <dbReference type="NCBI Taxonomy" id="83765"/>
    <lineage>
        <taxon>Bacteria</taxon>
        <taxon>Pseudomonadati</taxon>
        <taxon>Pseudomonadota</taxon>
        <taxon>Betaproteobacteria</taxon>
        <taxon>Neisseriales</taxon>
        <taxon>Chitinibacteraceae</taxon>
        <taxon>Formivibrio</taxon>
    </lineage>
</organism>
<feature type="active site" evidence="9">
    <location>
        <position position="151"/>
    </location>
</feature>
<dbReference type="HAMAP" id="MF_00161">
    <property type="entry name" value="LspA"/>
    <property type="match status" value="1"/>
</dbReference>
<keyword evidence="4 9" id="KW-0812">Transmembrane</keyword>
<reference evidence="14" key="1">
    <citation type="submission" date="2016-10" db="EMBL/GenBank/DDBJ databases">
        <authorList>
            <person name="Varghese N."/>
            <person name="Submissions S."/>
        </authorList>
    </citation>
    <scope>NUCLEOTIDE SEQUENCE [LARGE SCALE GENOMIC DNA]</scope>
    <source>
        <strain evidence="14">DSM 6150</strain>
    </source>
</reference>
<dbReference type="Proteomes" id="UP000242869">
    <property type="component" value="Unassembled WGS sequence"/>
</dbReference>
<dbReference type="OrthoDB" id="9810259at2"/>
<evidence type="ECO:0000256" key="10">
    <source>
        <dbReference type="RuleBase" id="RU000594"/>
    </source>
</evidence>
<evidence type="ECO:0000256" key="8">
    <source>
        <dbReference type="ARBA" id="ARBA00023136"/>
    </source>
</evidence>
<keyword evidence="14" id="KW-1185">Reference proteome</keyword>
<evidence type="ECO:0000256" key="3">
    <source>
        <dbReference type="ARBA" id="ARBA00022670"/>
    </source>
</evidence>
<keyword evidence="5 9" id="KW-0064">Aspartyl protease</keyword>
<dbReference type="NCBIfam" id="TIGR00077">
    <property type="entry name" value="lspA"/>
    <property type="match status" value="1"/>
</dbReference>
<evidence type="ECO:0000256" key="12">
    <source>
        <dbReference type="SAM" id="MobiDB-lite"/>
    </source>
</evidence>
<dbReference type="PROSITE" id="PS00855">
    <property type="entry name" value="SPASE_II"/>
    <property type="match status" value="1"/>
</dbReference>
<evidence type="ECO:0000256" key="4">
    <source>
        <dbReference type="ARBA" id="ARBA00022692"/>
    </source>
</evidence>